<sequence>MIHFVKILELTRLLMLNGEGAKSAATICTSLEDSQMLKNFLVRGQQNTWTAKRPKKSQQKLLKNRKMQKNAEKLRRDQIFREKPQQA</sequence>
<feature type="compositionally biased region" description="Basic residues" evidence="1">
    <location>
        <begin position="52"/>
        <end position="68"/>
    </location>
</feature>
<evidence type="ECO:0000256" key="1">
    <source>
        <dbReference type="SAM" id="MobiDB-lite"/>
    </source>
</evidence>
<accession>A0A059AC39</accession>
<dbReference type="Gramene" id="KCW51393">
    <property type="protein sequence ID" value="KCW51393"/>
    <property type="gene ID" value="EUGRSUZ_J00932"/>
</dbReference>
<organism evidence="2">
    <name type="scientific">Eucalyptus grandis</name>
    <name type="common">Flooded gum</name>
    <dbReference type="NCBI Taxonomy" id="71139"/>
    <lineage>
        <taxon>Eukaryota</taxon>
        <taxon>Viridiplantae</taxon>
        <taxon>Streptophyta</taxon>
        <taxon>Embryophyta</taxon>
        <taxon>Tracheophyta</taxon>
        <taxon>Spermatophyta</taxon>
        <taxon>Magnoliopsida</taxon>
        <taxon>eudicotyledons</taxon>
        <taxon>Gunneridae</taxon>
        <taxon>Pentapetalae</taxon>
        <taxon>rosids</taxon>
        <taxon>malvids</taxon>
        <taxon>Myrtales</taxon>
        <taxon>Myrtaceae</taxon>
        <taxon>Myrtoideae</taxon>
        <taxon>Eucalypteae</taxon>
        <taxon>Eucalyptus</taxon>
    </lineage>
</organism>
<proteinExistence type="predicted"/>
<protein>
    <submittedName>
        <fullName evidence="2">Uncharacterized protein</fullName>
    </submittedName>
</protein>
<name>A0A059AC39_EUCGR</name>
<evidence type="ECO:0000313" key="2">
    <source>
        <dbReference type="EMBL" id="KCW51393.1"/>
    </source>
</evidence>
<feature type="compositionally biased region" description="Basic and acidic residues" evidence="1">
    <location>
        <begin position="69"/>
        <end position="87"/>
    </location>
</feature>
<feature type="region of interest" description="Disordered" evidence="1">
    <location>
        <begin position="48"/>
        <end position="87"/>
    </location>
</feature>
<reference evidence="2" key="1">
    <citation type="submission" date="2013-07" db="EMBL/GenBank/DDBJ databases">
        <title>The genome of Eucalyptus grandis.</title>
        <authorList>
            <person name="Schmutz J."/>
            <person name="Hayes R."/>
            <person name="Myburg A."/>
            <person name="Tuskan G."/>
            <person name="Grattapaglia D."/>
            <person name="Rokhsar D.S."/>
        </authorList>
    </citation>
    <scope>NUCLEOTIDE SEQUENCE</scope>
    <source>
        <tissue evidence="2">Leaf extractions</tissue>
    </source>
</reference>
<gene>
    <name evidence="2" type="ORF">EUGRSUZ_J00932</name>
</gene>
<dbReference type="AlphaFoldDB" id="A0A059AC39"/>
<dbReference type="InParanoid" id="A0A059AC39"/>
<dbReference type="EMBL" id="KK198762">
    <property type="protein sequence ID" value="KCW51393.1"/>
    <property type="molecule type" value="Genomic_DNA"/>
</dbReference>